<evidence type="ECO:0000256" key="11">
    <source>
        <dbReference type="ARBA" id="ARBA00022968"/>
    </source>
</evidence>
<comment type="catalytic activity">
    <reaction evidence="22">
        <text>an N(4)-{beta-D-GlcNAc-(1-&gt;2)-alpha-D-Man-(1-&gt;3)-[alpha-D-Man-(1-&gt;6)]-beta-D-Man-(1-&gt;4)-beta-D-GlcNAc-(1-&gt;4)-beta-D-GlcNAc}-L-asparaginyl-[protein] + UDP-N-acetyl-alpha-D-glucosamine = N(4)-{beta-D-GlcNAc-(1-&gt;2)-alpha-D-Man-(1-&gt;3)-[beta-D-GlcNAc-(1-&gt;2)-alpha-D-Man-(1-&gt;6)]-beta-D-Man-(1-&gt;4)-beta-D-GlcNAc-(1-&gt;4)-beta-D-GlcNAc}-L-asparaginyl-[protein] + UDP + H(+)</text>
        <dbReference type="Rhea" id="RHEA:12941"/>
        <dbReference type="Rhea" id="RHEA-COMP:13526"/>
        <dbReference type="Rhea" id="RHEA-COMP:14369"/>
        <dbReference type="ChEBI" id="CHEBI:15378"/>
        <dbReference type="ChEBI" id="CHEBI:57705"/>
        <dbReference type="ChEBI" id="CHEBI:58223"/>
        <dbReference type="ChEBI" id="CHEBI:60615"/>
        <dbReference type="ChEBI" id="CHEBI:60651"/>
        <dbReference type="EC" id="2.4.1.143"/>
    </reaction>
</comment>
<proteinExistence type="inferred from homology"/>
<dbReference type="InterPro" id="IPR029044">
    <property type="entry name" value="Nucleotide-diphossugar_trans"/>
</dbReference>
<evidence type="ECO:0000256" key="10">
    <source>
        <dbReference type="ARBA" id="ARBA00022723"/>
    </source>
</evidence>
<keyword evidence="10 24" id="KW-0479">Metal-binding</keyword>
<evidence type="ECO:0000256" key="22">
    <source>
        <dbReference type="ARBA" id="ARBA00093257"/>
    </source>
</evidence>
<evidence type="ECO:0000256" key="8">
    <source>
        <dbReference type="ARBA" id="ARBA00022679"/>
    </source>
</evidence>
<feature type="binding site" evidence="24">
    <location>
        <position position="360"/>
    </location>
    <ligand>
        <name>Mn(2+)</name>
        <dbReference type="ChEBI" id="CHEBI:29035"/>
    </ligand>
</feature>
<dbReference type="GO" id="GO:0008455">
    <property type="term" value="F:alpha-1,6-mannosylglycoprotein 2-beta-N-acetylglucosaminyltransferase activity"/>
    <property type="evidence" value="ECO:0007669"/>
    <property type="project" value="UniProtKB-EC"/>
</dbReference>
<feature type="binding site" evidence="23">
    <location>
        <position position="177"/>
    </location>
    <ligand>
        <name>substrate</name>
    </ligand>
</feature>
<sequence>MYDFILRIVRPSTIIFIIALIFLLPFLFYVTFNATKSIYWQKIELNSMFLNSNDRQMSEPKNGNENPSKMDKLPNLDEMNTNLEWHKLLTNSSKSFTLPETRTAAGEQFKKIDTISVNPSSIISAERIDKFDDPNAENIDFVIIVQVHDRVKYLNSLIKSLSNAYLIERVLLVFSSDFHSEEISAVIRSIEFCRTLHINFPYSAQYYPKEFPGPIAKENEENRNAILAQMKHHWWWKLNYMFEVLMPKYGLNDKFLILLEEDHIVAPDFLHTLQLIVKNRKNICSNCEMLCLGTYPSTFANYAENINKLGVEVWFSSKNNLGLAVERQLWRQIQNCSKLSIQCLPKRFEVIYTEAPRVIHVGDCGVHWHKCENDRRSLDQALDLFERVNDSFFPSKLEVSHVNGHMTGVPSGPNGGWSDPRDHRLCELNTHPSADDNPAKILNEVRLAN</sequence>
<dbReference type="Gene3D" id="3.90.550.10">
    <property type="entry name" value="Spore Coat Polysaccharide Biosynthesis Protein SpsA, Chain A"/>
    <property type="match status" value="1"/>
</dbReference>
<evidence type="ECO:0000256" key="23">
    <source>
        <dbReference type="PIRSR" id="PIRSR607754-1"/>
    </source>
</evidence>
<keyword evidence="13" id="KW-0333">Golgi apparatus</keyword>
<evidence type="ECO:0000256" key="15">
    <source>
        <dbReference type="ARBA" id="ARBA00023157"/>
    </source>
</evidence>
<accession>A0ABD2KZ77</accession>
<evidence type="ECO:0000313" key="28">
    <source>
        <dbReference type="EMBL" id="KAL3107967.1"/>
    </source>
</evidence>
<evidence type="ECO:0000256" key="27">
    <source>
        <dbReference type="SAM" id="Phobius"/>
    </source>
</evidence>
<dbReference type="GO" id="GO:0046872">
    <property type="term" value="F:metal ion binding"/>
    <property type="evidence" value="ECO:0007669"/>
    <property type="project" value="UniProtKB-KW"/>
</dbReference>
<protein>
    <recommendedName>
        <fullName evidence="6">Alpha-1,6-mannosyl-glycoprotein 2-beta-N-acetylglucosaminyltransferase</fullName>
        <ecNumber evidence="5">2.4.1.143</ecNumber>
    </recommendedName>
    <alternativeName>
        <fullName evidence="21">Beta-1,2-N-acetylglucosaminyltransferase II</fullName>
    </alternativeName>
    <alternativeName>
        <fullName evidence="20">GlcNAc-T II</fullName>
    </alternativeName>
    <alternativeName>
        <fullName evidence="19">Mannoside acetylglucosaminyltransferase 2</fullName>
    </alternativeName>
    <alternativeName>
        <fullName evidence="18">N-glycosyl-oligosaccharide-glycoprotein N-acetylglucosaminyltransferase II</fullName>
    </alternativeName>
</protein>
<evidence type="ECO:0000256" key="7">
    <source>
        <dbReference type="ARBA" id="ARBA00022676"/>
    </source>
</evidence>
<keyword evidence="11" id="KW-0735">Signal-anchor</keyword>
<dbReference type="InterPro" id="IPR007754">
    <property type="entry name" value="GlcNAc_II"/>
</dbReference>
<evidence type="ECO:0000256" key="19">
    <source>
        <dbReference type="ARBA" id="ARBA00031203"/>
    </source>
</evidence>
<keyword evidence="8" id="KW-0808">Transferase</keyword>
<evidence type="ECO:0000256" key="14">
    <source>
        <dbReference type="ARBA" id="ARBA00023136"/>
    </source>
</evidence>
<organism evidence="28 29">
    <name type="scientific">Heterodera trifolii</name>
    <dbReference type="NCBI Taxonomy" id="157864"/>
    <lineage>
        <taxon>Eukaryota</taxon>
        <taxon>Metazoa</taxon>
        <taxon>Ecdysozoa</taxon>
        <taxon>Nematoda</taxon>
        <taxon>Chromadorea</taxon>
        <taxon>Rhabditida</taxon>
        <taxon>Tylenchina</taxon>
        <taxon>Tylenchomorpha</taxon>
        <taxon>Tylenchoidea</taxon>
        <taxon>Heteroderidae</taxon>
        <taxon>Heteroderinae</taxon>
        <taxon>Heterodera</taxon>
    </lineage>
</organism>
<comment type="cofactor">
    <cofactor evidence="1 24">
        <name>Mn(2+)</name>
        <dbReference type="ChEBI" id="CHEBI:29035"/>
    </cofactor>
</comment>
<evidence type="ECO:0000256" key="21">
    <source>
        <dbReference type="ARBA" id="ARBA00032915"/>
    </source>
</evidence>
<dbReference type="EMBL" id="JBICBT010000602">
    <property type="protein sequence ID" value="KAL3107967.1"/>
    <property type="molecule type" value="Genomic_DNA"/>
</dbReference>
<evidence type="ECO:0000256" key="17">
    <source>
        <dbReference type="ARBA" id="ARBA00023211"/>
    </source>
</evidence>
<comment type="similarity">
    <text evidence="4">Belongs to the glycosyltransferase 16 (GT16) protein family.</text>
</comment>
<evidence type="ECO:0000256" key="4">
    <source>
        <dbReference type="ARBA" id="ARBA00011011"/>
    </source>
</evidence>
<keyword evidence="15 25" id="KW-1015">Disulfide bond</keyword>
<dbReference type="Pfam" id="PF05060">
    <property type="entry name" value="MGAT2"/>
    <property type="match status" value="1"/>
</dbReference>
<evidence type="ECO:0000256" key="5">
    <source>
        <dbReference type="ARBA" id="ARBA00012613"/>
    </source>
</evidence>
<feature type="binding site" evidence="23">
    <location>
        <begin position="229"/>
        <end position="233"/>
    </location>
    <ligand>
        <name>substrate</name>
    </ligand>
</feature>
<evidence type="ECO:0000256" key="24">
    <source>
        <dbReference type="PIRSR" id="PIRSR607754-2"/>
    </source>
</evidence>
<evidence type="ECO:0000256" key="1">
    <source>
        <dbReference type="ARBA" id="ARBA00001936"/>
    </source>
</evidence>
<comment type="subcellular location">
    <subcellularLocation>
        <location evidence="2">Golgi apparatus membrane</location>
        <topology evidence="2">Single-pass type II membrane protein</topology>
    </subcellularLocation>
</comment>
<keyword evidence="29" id="KW-1185">Reference proteome</keyword>
<dbReference type="SUPFAM" id="SSF53448">
    <property type="entry name" value="Nucleotide-diphospho-sugar transferases"/>
    <property type="match status" value="1"/>
</dbReference>
<evidence type="ECO:0000256" key="12">
    <source>
        <dbReference type="ARBA" id="ARBA00022989"/>
    </source>
</evidence>
<evidence type="ECO:0000256" key="2">
    <source>
        <dbReference type="ARBA" id="ARBA00004323"/>
    </source>
</evidence>
<feature type="binding site" evidence="23">
    <location>
        <begin position="146"/>
        <end position="150"/>
    </location>
    <ligand>
        <name>substrate</name>
    </ligand>
</feature>
<keyword evidence="16" id="KW-0325">Glycoprotein</keyword>
<feature type="region of interest" description="Disordered" evidence="26">
    <location>
        <begin position="404"/>
        <end position="423"/>
    </location>
</feature>
<evidence type="ECO:0000256" key="9">
    <source>
        <dbReference type="ARBA" id="ARBA00022692"/>
    </source>
</evidence>
<evidence type="ECO:0000256" key="3">
    <source>
        <dbReference type="ARBA" id="ARBA00004922"/>
    </source>
</evidence>
<feature type="disulfide bond" evidence="25">
    <location>
        <begin position="336"/>
        <end position="343"/>
    </location>
</feature>
<evidence type="ECO:0000313" key="29">
    <source>
        <dbReference type="Proteomes" id="UP001620626"/>
    </source>
</evidence>
<evidence type="ECO:0000256" key="16">
    <source>
        <dbReference type="ARBA" id="ARBA00023180"/>
    </source>
</evidence>
<evidence type="ECO:0000256" key="6">
    <source>
        <dbReference type="ARBA" id="ARBA00014817"/>
    </source>
</evidence>
<dbReference type="AlphaFoldDB" id="A0ABD2KZ77"/>
<evidence type="ECO:0000256" key="26">
    <source>
        <dbReference type="SAM" id="MobiDB-lite"/>
    </source>
</evidence>
<dbReference type="GO" id="GO:0000139">
    <property type="term" value="C:Golgi membrane"/>
    <property type="evidence" value="ECO:0007669"/>
    <property type="project" value="UniProtKB-SubCell"/>
</dbReference>
<keyword evidence="14 27" id="KW-0472">Membrane</keyword>
<feature type="binding site" evidence="24">
    <location>
        <position position="262"/>
    </location>
    <ligand>
        <name>Mn(2+)</name>
        <dbReference type="ChEBI" id="CHEBI:29035"/>
    </ligand>
</feature>
<evidence type="ECO:0000256" key="20">
    <source>
        <dbReference type="ARBA" id="ARBA00032552"/>
    </source>
</evidence>
<comment type="caution">
    <text evidence="28">The sequence shown here is derived from an EMBL/GenBank/DDBJ whole genome shotgun (WGS) entry which is preliminary data.</text>
</comment>
<dbReference type="Proteomes" id="UP001620626">
    <property type="component" value="Unassembled WGS sequence"/>
</dbReference>
<keyword evidence="9 27" id="KW-0812">Transmembrane</keyword>
<dbReference type="PANTHER" id="PTHR12871:SF0">
    <property type="entry name" value="ALPHA-1,6-MANNOSYL-GLYCOPROTEIN 2-BETA-N-ACETYLGLUCOSAMINYLTRANSFERASE"/>
    <property type="match status" value="1"/>
</dbReference>
<feature type="disulfide bond" evidence="25">
    <location>
        <begin position="284"/>
        <end position="287"/>
    </location>
</feature>
<name>A0ABD2KZ77_9BILA</name>
<keyword evidence="12 27" id="KW-1133">Transmembrane helix</keyword>
<gene>
    <name evidence="28" type="ORF">niasHT_012875</name>
</gene>
<keyword evidence="17 24" id="KW-0464">Manganese</keyword>
<evidence type="ECO:0000256" key="25">
    <source>
        <dbReference type="PIRSR" id="PIRSR607754-3"/>
    </source>
</evidence>
<evidence type="ECO:0000256" key="13">
    <source>
        <dbReference type="ARBA" id="ARBA00023034"/>
    </source>
</evidence>
<dbReference type="EC" id="2.4.1.143" evidence="5"/>
<feature type="transmembrane region" description="Helical" evidence="27">
    <location>
        <begin position="12"/>
        <end position="32"/>
    </location>
</feature>
<keyword evidence="7" id="KW-0328">Glycosyltransferase</keyword>
<reference evidence="28 29" key="1">
    <citation type="submission" date="2024-10" db="EMBL/GenBank/DDBJ databases">
        <authorList>
            <person name="Kim D."/>
        </authorList>
    </citation>
    <scope>NUCLEOTIDE SEQUENCE [LARGE SCALE GENOMIC DNA]</scope>
    <source>
        <strain evidence="28">BH-2024</strain>
    </source>
</reference>
<dbReference type="PANTHER" id="PTHR12871">
    <property type="entry name" value="BETA-1,2-N-ACETYLGLUCOSAMINYLTRANSFERASE II"/>
    <property type="match status" value="1"/>
</dbReference>
<evidence type="ECO:0000256" key="18">
    <source>
        <dbReference type="ARBA" id="ARBA00029663"/>
    </source>
</evidence>
<comment type="pathway">
    <text evidence="3">Protein modification; protein glycosylation.</text>
</comment>